<dbReference type="AlphaFoldDB" id="C3JC38"/>
<evidence type="ECO:0000313" key="2">
    <source>
        <dbReference type="Proteomes" id="UP000004295"/>
    </source>
</evidence>
<dbReference type="EMBL" id="ACNN01000029">
    <property type="protein sequence ID" value="EEN82241.1"/>
    <property type="molecule type" value="Genomic_DNA"/>
</dbReference>
<dbReference type="STRING" id="553175.POREN0001_0436"/>
<gene>
    <name evidence="1" type="ORF">POREN0001_0436</name>
</gene>
<reference evidence="1 2" key="1">
    <citation type="submission" date="2009-04" db="EMBL/GenBank/DDBJ databases">
        <authorList>
            <person name="Sebastian Y."/>
            <person name="Madupu R."/>
            <person name="Durkin A.S."/>
            <person name="Torralba M."/>
            <person name="Methe B."/>
            <person name="Sutton G.G."/>
            <person name="Strausberg R.L."/>
            <person name="Nelson K.E."/>
        </authorList>
    </citation>
    <scope>NUCLEOTIDE SEQUENCE [LARGE SCALE GENOMIC DNA]</scope>
    <source>
        <strain evidence="2">ATCC 35406 / BCRC 14492 / JCM 8526 / NCTC 13058 / HG 370</strain>
    </source>
</reference>
<comment type="caution">
    <text evidence="1">The sequence shown here is derived from an EMBL/GenBank/DDBJ whole genome shotgun (WGS) entry which is preliminary data.</text>
</comment>
<keyword evidence="2" id="KW-1185">Reference proteome</keyword>
<accession>C3JC38</accession>
<organism evidence="1 2">
    <name type="scientific">Porphyromonas endodontalis (strain ATCC 35406 / DSM 24491 / JCM 8526 / CCUG 16442 / BCRC 14492 / NCTC 13058 / HG 370)</name>
    <name type="common">Bacteroides endodontalis</name>
    <dbReference type="NCBI Taxonomy" id="553175"/>
    <lineage>
        <taxon>Bacteria</taxon>
        <taxon>Pseudomonadati</taxon>
        <taxon>Bacteroidota</taxon>
        <taxon>Bacteroidia</taxon>
        <taxon>Bacteroidales</taxon>
        <taxon>Porphyromonadaceae</taxon>
        <taxon>Porphyromonas</taxon>
    </lineage>
</organism>
<evidence type="ECO:0000313" key="1">
    <source>
        <dbReference type="EMBL" id="EEN82241.1"/>
    </source>
</evidence>
<name>C3JC38_POREA</name>
<protein>
    <submittedName>
        <fullName evidence="1">Uncharacterized protein</fullName>
    </submittedName>
</protein>
<dbReference type="Proteomes" id="UP000004295">
    <property type="component" value="Unassembled WGS sequence"/>
</dbReference>
<proteinExistence type="predicted"/>
<sequence length="49" mass="5781">MRFSNKLITFASSNENINSQSELLRLCELKTKEEYLTKSWQTSLYSSFL</sequence>